<dbReference type="EMBL" id="MT142200">
    <property type="protein sequence ID" value="QJA76028.1"/>
    <property type="molecule type" value="Genomic_DNA"/>
</dbReference>
<dbReference type="AlphaFoldDB" id="A0A6M3K2T5"/>
<proteinExistence type="predicted"/>
<organism evidence="2">
    <name type="scientific">viral metagenome</name>
    <dbReference type="NCBI Taxonomy" id="1070528"/>
    <lineage>
        <taxon>unclassified sequences</taxon>
        <taxon>metagenomes</taxon>
        <taxon>organismal metagenomes</taxon>
    </lineage>
</organism>
<reference evidence="2" key="1">
    <citation type="submission" date="2020-03" db="EMBL/GenBank/DDBJ databases">
        <title>The deep terrestrial virosphere.</title>
        <authorList>
            <person name="Holmfeldt K."/>
            <person name="Nilsson E."/>
            <person name="Simone D."/>
            <person name="Lopez-Fernandez M."/>
            <person name="Wu X."/>
            <person name="de Brujin I."/>
            <person name="Lundin D."/>
            <person name="Andersson A."/>
            <person name="Bertilsson S."/>
            <person name="Dopson M."/>
        </authorList>
    </citation>
    <scope>NUCLEOTIDE SEQUENCE</scope>
    <source>
        <strain evidence="2">MM415A01602</strain>
        <strain evidence="1">MM415B01218</strain>
    </source>
</reference>
<sequence>MRLDNYLNEWKIIKDYAGRDISKIYKGKGIIIFYYLYEPIFKGLIWTKPNGDTYLNNKKMGIINYPNKDVSHKKQLADFYTELGFGKFMSGNMRDDVETMNDMNVRGRIVGSEIHIYRYEQQGGIGEKRKYEKLIDKAINAIYKYIPEDYEISEKYFGSATLSHAFSDRFGGYTEVFANPSKSEMDKLGRQIRFYADLKKKIFYAFKLYAFHMDVWNEIIAPQTEDRRKYNHGTLFFGVAEKVNGKWEYKSSDECSDPDDFDVEKMKWIEKYINLERWIEKDTVKY</sequence>
<gene>
    <name evidence="2" type="ORF">MM415A01602_0012</name>
    <name evidence="1" type="ORF">MM415B01218_0011</name>
</gene>
<protein>
    <submittedName>
        <fullName evidence="2">Uncharacterized protein</fullName>
    </submittedName>
</protein>
<dbReference type="EMBL" id="MT141390">
    <property type="protein sequence ID" value="QJA59952.1"/>
    <property type="molecule type" value="Genomic_DNA"/>
</dbReference>
<accession>A0A6M3K2T5</accession>
<evidence type="ECO:0000313" key="2">
    <source>
        <dbReference type="EMBL" id="QJA76028.1"/>
    </source>
</evidence>
<name>A0A6M3K2T5_9ZZZZ</name>
<evidence type="ECO:0000313" key="1">
    <source>
        <dbReference type="EMBL" id="QJA59952.1"/>
    </source>
</evidence>